<feature type="compositionally biased region" description="Basic and acidic residues" evidence="1">
    <location>
        <begin position="27"/>
        <end position="39"/>
    </location>
</feature>
<evidence type="ECO:0000256" key="1">
    <source>
        <dbReference type="SAM" id="MobiDB-lite"/>
    </source>
</evidence>
<dbReference type="EMBL" id="BARU01024477">
    <property type="protein sequence ID" value="GAH49757.1"/>
    <property type="molecule type" value="Genomic_DNA"/>
</dbReference>
<organism evidence="2">
    <name type="scientific">marine sediment metagenome</name>
    <dbReference type="NCBI Taxonomy" id="412755"/>
    <lineage>
        <taxon>unclassified sequences</taxon>
        <taxon>metagenomes</taxon>
        <taxon>ecological metagenomes</taxon>
    </lineage>
</organism>
<comment type="caution">
    <text evidence="2">The sequence shown here is derived from an EMBL/GenBank/DDBJ whole genome shotgun (WGS) entry which is preliminary data.</text>
</comment>
<gene>
    <name evidence="2" type="ORF">S03H2_39569</name>
</gene>
<reference evidence="2" key="1">
    <citation type="journal article" date="2014" name="Front. Microbiol.">
        <title>High frequency of phylogenetically diverse reductive dehalogenase-homologous genes in deep subseafloor sedimentary metagenomes.</title>
        <authorList>
            <person name="Kawai M."/>
            <person name="Futagami T."/>
            <person name="Toyoda A."/>
            <person name="Takaki Y."/>
            <person name="Nishi S."/>
            <person name="Hori S."/>
            <person name="Arai W."/>
            <person name="Tsubouchi T."/>
            <person name="Morono Y."/>
            <person name="Uchiyama I."/>
            <person name="Ito T."/>
            <person name="Fujiyama A."/>
            <person name="Inagaki F."/>
            <person name="Takami H."/>
        </authorList>
    </citation>
    <scope>NUCLEOTIDE SEQUENCE</scope>
    <source>
        <strain evidence="2">Expedition CK06-06</strain>
    </source>
</reference>
<name>X1FXM6_9ZZZZ</name>
<protein>
    <submittedName>
        <fullName evidence="2">Uncharacterized protein</fullName>
    </submittedName>
</protein>
<accession>X1FXM6</accession>
<dbReference type="AlphaFoldDB" id="X1FXM6"/>
<proteinExistence type="predicted"/>
<evidence type="ECO:0000313" key="2">
    <source>
        <dbReference type="EMBL" id="GAH49757.1"/>
    </source>
</evidence>
<sequence length="39" mass="3950">MPNGHGVSLIKGDAGAGKSTPDIVAEGEGKLRGDPKRFS</sequence>
<feature type="region of interest" description="Disordered" evidence="1">
    <location>
        <begin position="1"/>
        <end position="39"/>
    </location>
</feature>